<dbReference type="PANTHER" id="PTHR43591">
    <property type="entry name" value="METHYLTRANSFERASE"/>
    <property type="match status" value="1"/>
</dbReference>
<dbReference type="HOGENOM" id="CLU_037990_1_0_1"/>
<proteinExistence type="predicted"/>
<dbReference type="SUPFAM" id="SSF53335">
    <property type="entry name" value="S-adenosyl-L-methionine-dependent methyltransferases"/>
    <property type="match status" value="1"/>
</dbReference>
<sequence length="314" mass="34711">MSLADANRQYFDSISDTYDTKPWFATVNNQVTNALRGDLSWISIPLVNVLAGGQESTGTQQVRMLDYACGTGLMTRIFAPYITHTTAIDISPNMISTYTSRFAAAAATAPQPLTITTAVGNLFDKSDPNPSSLDAAEFRDFDLATVGFGFHHFEDVVYAAQQLKERLKPGGVLVINDFLEGGDVLVDEEGKMVEGSEGNHAVHHHGHGHGHGHKHEHEHKHDHSSHAHKHNHSHNPSDKHDSSLHSKMAASVVVPHFTIDGVREFFEKAGFVDVDVKTMKEKSYMEFGGKKMWRTILFARGRRPAGDNKEKSEL</sequence>
<dbReference type="CDD" id="cd02440">
    <property type="entry name" value="AdoMet_MTases"/>
    <property type="match status" value="1"/>
</dbReference>
<dbReference type="eggNOG" id="KOG1270">
    <property type="taxonomic scope" value="Eukaryota"/>
</dbReference>
<evidence type="ECO:0008006" key="4">
    <source>
        <dbReference type="Google" id="ProtNLM"/>
    </source>
</evidence>
<dbReference type="STRING" id="930089.W6YU12"/>
<accession>W6YU12</accession>
<evidence type="ECO:0000313" key="2">
    <source>
        <dbReference type="EMBL" id="EUC38914.1"/>
    </source>
</evidence>
<dbReference type="KEGG" id="bze:COCCADRAFT_352"/>
<feature type="compositionally biased region" description="Basic and acidic residues" evidence="1">
    <location>
        <begin position="235"/>
        <end position="244"/>
    </location>
</feature>
<dbReference type="Gene3D" id="3.40.50.150">
    <property type="entry name" value="Vaccinia Virus protein VP39"/>
    <property type="match status" value="1"/>
</dbReference>
<keyword evidence="3" id="KW-1185">Reference proteome</keyword>
<dbReference type="EMBL" id="KI964539">
    <property type="protein sequence ID" value="EUC38914.1"/>
    <property type="molecule type" value="Genomic_DNA"/>
</dbReference>
<dbReference type="PANTHER" id="PTHR43591:SF108">
    <property type="entry name" value="S-ADENOSYL-L-METHIONINE-DEPENDENT METHYLTRANSFERASE"/>
    <property type="match status" value="1"/>
</dbReference>
<dbReference type="InterPro" id="IPR029063">
    <property type="entry name" value="SAM-dependent_MTases_sf"/>
</dbReference>
<dbReference type="GeneID" id="19147933"/>
<name>W6YU12_COCC2</name>
<dbReference type="OrthoDB" id="3647at2759"/>
<dbReference type="Pfam" id="PF13489">
    <property type="entry name" value="Methyltransf_23"/>
    <property type="match status" value="1"/>
</dbReference>
<feature type="compositionally biased region" description="Basic residues" evidence="1">
    <location>
        <begin position="201"/>
        <end position="218"/>
    </location>
</feature>
<dbReference type="RefSeq" id="XP_007706639.1">
    <property type="nucleotide sequence ID" value="XM_007708449.1"/>
</dbReference>
<reference evidence="2 3" key="1">
    <citation type="journal article" date="2013" name="PLoS Genet.">
        <title>Comparative genome structure, secondary metabolite, and effector coding capacity across Cochliobolus pathogens.</title>
        <authorList>
            <person name="Condon B.J."/>
            <person name="Leng Y."/>
            <person name="Wu D."/>
            <person name="Bushley K.E."/>
            <person name="Ohm R.A."/>
            <person name="Otillar R."/>
            <person name="Martin J."/>
            <person name="Schackwitz W."/>
            <person name="Grimwood J."/>
            <person name="MohdZainudin N."/>
            <person name="Xue C."/>
            <person name="Wang R."/>
            <person name="Manning V.A."/>
            <person name="Dhillon B."/>
            <person name="Tu Z.J."/>
            <person name="Steffenson B.J."/>
            <person name="Salamov A."/>
            <person name="Sun H."/>
            <person name="Lowry S."/>
            <person name="LaButti K."/>
            <person name="Han J."/>
            <person name="Copeland A."/>
            <person name="Lindquist E."/>
            <person name="Barry K."/>
            <person name="Schmutz J."/>
            <person name="Baker S.E."/>
            <person name="Ciuffetti L.M."/>
            <person name="Grigoriev I.V."/>
            <person name="Zhong S."/>
            <person name="Turgeon B.G."/>
        </authorList>
    </citation>
    <scope>NUCLEOTIDE SEQUENCE [LARGE SCALE GENOMIC DNA]</scope>
    <source>
        <strain evidence="2 3">26-R-13</strain>
    </source>
</reference>
<evidence type="ECO:0000313" key="3">
    <source>
        <dbReference type="Proteomes" id="UP000053841"/>
    </source>
</evidence>
<evidence type="ECO:0000256" key="1">
    <source>
        <dbReference type="SAM" id="MobiDB-lite"/>
    </source>
</evidence>
<dbReference type="AlphaFoldDB" id="W6YU12"/>
<organism evidence="2 3">
    <name type="scientific">Cochliobolus carbonum (strain 26-R-13)</name>
    <name type="common">Maize leaf spot fungus</name>
    <name type="synonym">Bipolaris zeicola</name>
    <dbReference type="NCBI Taxonomy" id="930089"/>
    <lineage>
        <taxon>Eukaryota</taxon>
        <taxon>Fungi</taxon>
        <taxon>Dikarya</taxon>
        <taxon>Ascomycota</taxon>
        <taxon>Pezizomycotina</taxon>
        <taxon>Dothideomycetes</taxon>
        <taxon>Pleosporomycetidae</taxon>
        <taxon>Pleosporales</taxon>
        <taxon>Pleosporineae</taxon>
        <taxon>Pleosporaceae</taxon>
        <taxon>Bipolaris</taxon>
    </lineage>
</organism>
<feature type="region of interest" description="Disordered" evidence="1">
    <location>
        <begin position="198"/>
        <end position="245"/>
    </location>
</feature>
<dbReference type="Proteomes" id="UP000053841">
    <property type="component" value="Unassembled WGS sequence"/>
</dbReference>
<protein>
    <recommendedName>
        <fullName evidence="4">S-adenosyl-L-methionine-dependent methyltransferase</fullName>
    </recommendedName>
</protein>
<gene>
    <name evidence="2" type="ORF">COCCADRAFT_352</name>
</gene>